<dbReference type="PROSITE" id="PS00070">
    <property type="entry name" value="ALDEHYDE_DEHYDR_CYS"/>
    <property type="match status" value="1"/>
</dbReference>
<evidence type="ECO:0000256" key="2">
    <source>
        <dbReference type="ARBA" id="ARBA00023002"/>
    </source>
</evidence>
<comment type="similarity">
    <text evidence="1">Belongs to the aldehyde dehydrogenase family.</text>
</comment>
<dbReference type="Pfam" id="PF00171">
    <property type="entry name" value="Aldedh"/>
    <property type="match status" value="1"/>
</dbReference>
<evidence type="ECO:0000256" key="5">
    <source>
        <dbReference type="ARBA" id="ARBA00049194"/>
    </source>
</evidence>
<comment type="catalytic activity">
    <reaction evidence="5">
        <text>an aldehyde + NAD(+) + H2O = a carboxylate + NADH + 2 H(+)</text>
        <dbReference type="Rhea" id="RHEA:16185"/>
        <dbReference type="ChEBI" id="CHEBI:15377"/>
        <dbReference type="ChEBI" id="CHEBI:15378"/>
        <dbReference type="ChEBI" id="CHEBI:17478"/>
        <dbReference type="ChEBI" id="CHEBI:29067"/>
        <dbReference type="ChEBI" id="CHEBI:57540"/>
        <dbReference type="ChEBI" id="CHEBI:57945"/>
        <dbReference type="EC" id="1.2.1.3"/>
    </reaction>
</comment>
<proteinExistence type="inferred from homology"/>
<comment type="caution">
    <text evidence="7">The sequence shown here is derived from an EMBL/GenBank/DDBJ whole genome shotgun (WGS) entry which is preliminary data.</text>
</comment>
<evidence type="ECO:0000256" key="4">
    <source>
        <dbReference type="ARBA" id="ARBA00024226"/>
    </source>
</evidence>
<dbReference type="EC" id="1.2.1.3" evidence="4"/>
<feature type="domain" description="Aldehyde dehydrogenase" evidence="6">
    <location>
        <begin position="13"/>
        <end position="468"/>
    </location>
</feature>
<accession>A0A8J2VMP1</accession>
<evidence type="ECO:0000256" key="3">
    <source>
        <dbReference type="ARBA" id="ARBA00023097"/>
    </source>
</evidence>
<reference evidence="7" key="2">
    <citation type="submission" date="2020-09" db="EMBL/GenBank/DDBJ databases">
        <authorList>
            <person name="Sun Q."/>
            <person name="Sedlacek I."/>
        </authorList>
    </citation>
    <scope>NUCLEOTIDE SEQUENCE</scope>
    <source>
        <strain evidence="7">CCM 7684</strain>
    </source>
</reference>
<dbReference type="CDD" id="cd07138">
    <property type="entry name" value="ALDH_CddD_SSP0762"/>
    <property type="match status" value="1"/>
</dbReference>
<dbReference type="FunFam" id="3.40.605.10:FF:000026">
    <property type="entry name" value="Aldehyde dehydrogenase, putative"/>
    <property type="match status" value="1"/>
</dbReference>
<keyword evidence="2" id="KW-0560">Oxidoreductase</keyword>
<name>A0A8J2VMP1_9RHOB</name>
<organism evidence="7 8">
    <name type="scientific">Agaricicola taiwanensis</name>
    <dbReference type="NCBI Taxonomy" id="591372"/>
    <lineage>
        <taxon>Bacteria</taxon>
        <taxon>Pseudomonadati</taxon>
        <taxon>Pseudomonadota</taxon>
        <taxon>Alphaproteobacteria</taxon>
        <taxon>Rhodobacterales</taxon>
        <taxon>Paracoccaceae</taxon>
        <taxon>Agaricicola</taxon>
    </lineage>
</organism>
<evidence type="ECO:0000313" key="7">
    <source>
        <dbReference type="EMBL" id="GGE30957.1"/>
    </source>
</evidence>
<gene>
    <name evidence="7" type="ORF">GCM10007276_05160</name>
</gene>
<dbReference type="InterPro" id="IPR016163">
    <property type="entry name" value="Ald_DH_C"/>
</dbReference>
<dbReference type="EMBL" id="BMCP01000001">
    <property type="protein sequence ID" value="GGE30957.1"/>
    <property type="molecule type" value="Genomic_DNA"/>
</dbReference>
<dbReference type="FunFam" id="3.40.605.10:FF:000007">
    <property type="entry name" value="NAD/NADP-dependent betaine aldehyde dehydrogenase"/>
    <property type="match status" value="1"/>
</dbReference>
<keyword evidence="8" id="KW-1185">Reference proteome</keyword>
<dbReference type="InterPro" id="IPR016162">
    <property type="entry name" value="Ald_DH_N"/>
</dbReference>
<dbReference type="InterPro" id="IPR016160">
    <property type="entry name" value="Ald_DH_CS_CYS"/>
</dbReference>
<dbReference type="InterPro" id="IPR016161">
    <property type="entry name" value="Ald_DH/histidinol_DH"/>
</dbReference>
<dbReference type="Proteomes" id="UP000602745">
    <property type="component" value="Unassembled WGS sequence"/>
</dbReference>
<reference evidence="7" key="1">
    <citation type="journal article" date="2014" name="Int. J. Syst. Evol. Microbiol.">
        <title>Complete genome sequence of Corynebacterium casei LMG S-19264T (=DSM 44701T), isolated from a smear-ripened cheese.</title>
        <authorList>
            <consortium name="US DOE Joint Genome Institute (JGI-PGF)"/>
            <person name="Walter F."/>
            <person name="Albersmeier A."/>
            <person name="Kalinowski J."/>
            <person name="Ruckert C."/>
        </authorList>
    </citation>
    <scope>NUCLEOTIDE SEQUENCE</scope>
    <source>
        <strain evidence="7">CCM 7684</strain>
    </source>
</reference>
<dbReference type="PANTHER" id="PTHR42804">
    <property type="entry name" value="ALDEHYDE DEHYDROGENASE"/>
    <property type="match status" value="1"/>
</dbReference>
<protein>
    <recommendedName>
        <fullName evidence="4">aldehyde dehydrogenase (NAD(+))</fullName>
        <ecNumber evidence="4">1.2.1.3</ecNumber>
    </recommendedName>
</protein>
<evidence type="ECO:0000313" key="8">
    <source>
        <dbReference type="Proteomes" id="UP000602745"/>
    </source>
</evidence>
<dbReference type="RefSeq" id="WP_188408134.1">
    <property type="nucleotide sequence ID" value="NZ_BMCP01000001.1"/>
</dbReference>
<evidence type="ECO:0000259" key="6">
    <source>
        <dbReference type="Pfam" id="PF00171"/>
    </source>
</evidence>
<dbReference type="PANTHER" id="PTHR42804:SF1">
    <property type="entry name" value="ALDEHYDE DEHYDROGENASE-RELATED"/>
    <property type="match status" value="1"/>
</dbReference>
<dbReference type="FunFam" id="3.40.309.10:FF:000012">
    <property type="entry name" value="Betaine aldehyde dehydrogenase"/>
    <property type="match status" value="1"/>
</dbReference>
<keyword evidence="3" id="KW-0558">Oxidation</keyword>
<evidence type="ECO:0000256" key="1">
    <source>
        <dbReference type="ARBA" id="ARBA00009986"/>
    </source>
</evidence>
<sequence length="475" mass="51000">MANDLNLYIDGSWRPAGGPKLDVNDPATEEVTAQVGTASERDVEDAVAAARAAFDGWAMVPVAERADLVEAVVQQIEARTDELVDRISREMGSPLDWARTAHVANCIERFVMAAKLARDYEFEHMVGTSRVVREPVGVCAFITPWNWPLNQAASKIAFGLVTGNTIVWKPSEIAPLSAVTLTEAIAAVGLPRGVFNLVQGDGPNVGARLSAHPDVDMVSFTGSTRGGIAVAKAAADTVKRVHQELGGKSANIILPSADFESAVVAGVKACFRNTGQSCLAATRMLVERSRMDEAAEIARVTAETVKTGDPRRQGTDLGPLVSKAQWDKVQRLIECGISEGAVLATGGPGKPEGLEKGYFVRPTVFRDVTNDMTIAQEEIFGPVLSIMAYEDVDDAIRIANESQYGLAAYVCGHDRGELERVGRKIRAGRIYINYAPARCDVPFGGYKQSGNGREQGKEGLEDFTEVKAFLGYEAA</sequence>
<dbReference type="Gene3D" id="3.40.605.10">
    <property type="entry name" value="Aldehyde Dehydrogenase, Chain A, domain 1"/>
    <property type="match status" value="1"/>
</dbReference>
<dbReference type="InterPro" id="IPR015590">
    <property type="entry name" value="Aldehyde_DH_dom"/>
</dbReference>
<dbReference type="SUPFAM" id="SSF53720">
    <property type="entry name" value="ALDH-like"/>
    <property type="match status" value="1"/>
</dbReference>
<dbReference type="AlphaFoldDB" id="A0A8J2VMP1"/>
<dbReference type="Gene3D" id="3.40.309.10">
    <property type="entry name" value="Aldehyde Dehydrogenase, Chain A, domain 2"/>
    <property type="match status" value="1"/>
</dbReference>
<dbReference type="GO" id="GO:0004029">
    <property type="term" value="F:aldehyde dehydrogenase (NAD+) activity"/>
    <property type="evidence" value="ECO:0007669"/>
    <property type="project" value="UniProtKB-EC"/>
</dbReference>